<dbReference type="RefSeq" id="WP_239078946.1">
    <property type="nucleotide sequence ID" value="NZ_BONM01000024.1"/>
</dbReference>
<accession>A0A1I0W2B4</accession>
<feature type="region of interest" description="Disordered" evidence="1">
    <location>
        <begin position="143"/>
        <end position="181"/>
    </location>
</feature>
<evidence type="ECO:0000256" key="1">
    <source>
        <dbReference type="SAM" id="MobiDB-lite"/>
    </source>
</evidence>
<feature type="compositionally biased region" description="Pro residues" evidence="1">
    <location>
        <begin position="153"/>
        <end position="163"/>
    </location>
</feature>
<proteinExistence type="predicted"/>
<name>A0A1I0W2B4_9CELL</name>
<dbReference type="InterPro" id="IPR022183">
    <property type="entry name" value="DUF3710"/>
</dbReference>
<feature type="compositionally biased region" description="Basic and acidic residues" evidence="1">
    <location>
        <begin position="164"/>
        <end position="181"/>
    </location>
</feature>
<dbReference type="STRING" id="988821.SAMN05421867_102123"/>
<dbReference type="AlphaFoldDB" id="A0A1I0W2B4"/>
<gene>
    <name evidence="2" type="ORF">SAMN05421867_102123</name>
</gene>
<evidence type="ECO:0000313" key="3">
    <source>
        <dbReference type="Proteomes" id="UP000199012"/>
    </source>
</evidence>
<keyword evidence="3" id="KW-1185">Reference proteome</keyword>
<sequence length="181" mass="19782">MPAVQGMELRMEVDQRTKTVQGVQVVLDGSSLQMQAFAAPRTDGIWDEVRAEIRTQVTGQGGSVEELDGPFGTELLARLPVRTPDGRTAHRPFRFLGTDGSRWFLRGLLSGRAAVDPEAARRLEAVFAGVVVVRGTEARPPRELLPLHLPGRQPVPPPPPVPDGRPDLDPLTRGPEMTETR</sequence>
<protein>
    <recommendedName>
        <fullName evidence="4">DUF3710 domain-containing protein</fullName>
    </recommendedName>
</protein>
<reference evidence="2 3" key="1">
    <citation type="submission" date="2016-10" db="EMBL/GenBank/DDBJ databases">
        <authorList>
            <person name="de Groot N.N."/>
        </authorList>
    </citation>
    <scope>NUCLEOTIDE SEQUENCE [LARGE SCALE GENOMIC DNA]</scope>
    <source>
        <strain evidence="2 3">CGMCC 4.6945</strain>
    </source>
</reference>
<evidence type="ECO:0000313" key="2">
    <source>
        <dbReference type="EMBL" id="SFA82684.1"/>
    </source>
</evidence>
<dbReference type="Proteomes" id="UP000199012">
    <property type="component" value="Unassembled WGS sequence"/>
</dbReference>
<evidence type="ECO:0008006" key="4">
    <source>
        <dbReference type="Google" id="ProtNLM"/>
    </source>
</evidence>
<dbReference type="EMBL" id="FOKA01000002">
    <property type="protein sequence ID" value="SFA82684.1"/>
    <property type="molecule type" value="Genomic_DNA"/>
</dbReference>
<organism evidence="2 3">
    <name type="scientific">Cellulomonas marina</name>
    <dbReference type="NCBI Taxonomy" id="988821"/>
    <lineage>
        <taxon>Bacteria</taxon>
        <taxon>Bacillati</taxon>
        <taxon>Actinomycetota</taxon>
        <taxon>Actinomycetes</taxon>
        <taxon>Micrococcales</taxon>
        <taxon>Cellulomonadaceae</taxon>
        <taxon>Cellulomonas</taxon>
    </lineage>
</organism>
<dbReference type="Pfam" id="PF12502">
    <property type="entry name" value="DUF3710"/>
    <property type="match status" value="1"/>
</dbReference>